<dbReference type="EMBL" id="LS483250">
    <property type="protein sequence ID" value="SQD78376.1"/>
    <property type="molecule type" value="Genomic_DNA"/>
</dbReference>
<organism evidence="1 2">
    <name type="scientific">Moritella yayanosii</name>
    <dbReference type="NCBI Taxonomy" id="69539"/>
    <lineage>
        <taxon>Bacteria</taxon>
        <taxon>Pseudomonadati</taxon>
        <taxon>Pseudomonadota</taxon>
        <taxon>Gammaproteobacteria</taxon>
        <taxon>Alteromonadales</taxon>
        <taxon>Moritellaceae</taxon>
        <taxon>Moritella</taxon>
    </lineage>
</organism>
<protein>
    <submittedName>
        <fullName evidence="1">Uncharacterized protein</fullName>
    </submittedName>
</protein>
<dbReference type="KEGG" id="mya:MORIYA_1898"/>
<evidence type="ECO:0000313" key="1">
    <source>
        <dbReference type="EMBL" id="SQD78376.1"/>
    </source>
</evidence>
<keyword evidence="2" id="KW-1185">Reference proteome</keyword>
<proteinExistence type="predicted"/>
<accession>A0A330LQB8</accession>
<evidence type="ECO:0000313" key="2">
    <source>
        <dbReference type="Proteomes" id="UP000250163"/>
    </source>
</evidence>
<reference evidence="2" key="1">
    <citation type="submission" date="2018-05" db="EMBL/GenBank/DDBJ databases">
        <authorList>
            <person name="Cea G.-C."/>
            <person name="William W."/>
        </authorList>
    </citation>
    <scope>NUCLEOTIDE SEQUENCE [LARGE SCALE GENOMIC DNA]</scope>
    <source>
        <strain evidence="2">DB21MT 5</strain>
    </source>
</reference>
<dbReference type="Proteomes" id="UP000250163">
    <property type="component" value="Chromosome MORIYA"/>
</dbReference>
<sequence length="72" mass="7862">MRSTISPLPPDANANVAGANPNKITKISFIAMLCAFPLQMIKTCIMYVNKLFYAISKIDFGEVINNSPVARS</sequence>
<gene>
    <name evidence="1" type="ORF">MORIYA_1898</name>
</gene>
<name>A0A330LQB8_9GAMM</name>
<dbReference type="AlphaFoldDB" id="A0A330LQB8"/>